<dbReference type="CDD" id="cd01344">
    <property type="entry name" value="PL2_Passenger_AT"/>
    <property type="match status" value="1"/>
</dbReference>
<dbReference type="SMART" id="SM00869">
    <property type="entry name" value="Autotransporter"/>
    <property type="match status" value="1"/>
</dbReference>
<evidence type="ECO:0000259" key="1">
    <source>
        <dbReference type="PROSITE" id="PS51208"/>
    </source>
</evidence>
<feature type="non-terminal residue" evidence="2">
    <location>
        <position position="1"/>
    </location>
</feature>
<accession>A0A3A8E7K5</accession>
<dbReference type="Proteomes" id="UP000269001">
    <property type="component" value="Unassembled WGS sequence"/>
</dbReference>
<protein>
    <submittedName>
        <fullName evidence="2">Autotransporter outer membrane beta-barrel domain-containing protein</fullName>
    </submittedName>
</protein>
<dbReference type="PANTHER" id="PTHR35037:SF3">
    <property type="entry name" value="C-TERMINAL REGION OF AIDA-LIKE PROTEIN"/>
    <property type="match status" value="1"/>
</dbReference>
<dbReference type="InterPro" id="IPR005546">
    <property type="entry name" value="Autotransporte_beta"/>
</dbReference>
<keyword evidence="3" id="KW-1185">Reference proteome</keyword>
<dbReference type="PANTHER" id="PTHR35037">
    <property type="entry name" value="C-TERMINAL REGION OF AIDA-LIKE PROTEIN"/>
    <property type="match status" value="1"/>
</dbReference>
<dbReference type="RefSeq" id="WP_120371204.1">
    <property type="nucleotide sequence ID" value="NZ_RAXU01000024.1"/>
</dbReference>
<dbReference type="InterPro" id="IPR006315">
    <property type="entry name" value="OM_autotransptr_brl_dom"/>
</dbReference>
<dbReference type="SUPFAM" id="SSF51126">
    <property type="entry name" value="Pectin lyase-like"/>
    <property type="match status" value="1"/>
</dbReference>
<reference evidence="2 3" key="1">
    <citation type="submission" date="2018-09" db="EMBL/GenBank/DDBJ databases">
        <title>The draft genome of Acinetobacter spp. strains.</title>
        <authorList>
            <person name="Qin J."/>
            <person name="Feng Y."/>
            <person name="Zong Z."/>
        </authorList>
    </citation>
    <scope>NUCLEOTIDE SEQUENCE [LARGE SCALE GENOMIC DNA]</scope>
    <source>
        <strain evidence="2 3">WCHAc060096</strain>
    </source>
</reference>
<dbReference type="Gene3D" id="2.160.20.20">
    <property type="match status" value="1"/>
</dbReference>
<comment type="caution">
    <text evidence="2">The sequence shown here is derived from an EMBL/GenBank/DDBJ whole genome shotgun (WGS) entry which is preliminary data.</text>
</comment>
<organism evidence="2 3">
    <name type="scientific">Acinetobacter guerrae</name>
    <dbReference type="NCBI Taxonomy" id="1843371"/>
    <lineage>
        <taxon>Bacteria</taxon>
        <taxon>Pseudomonadati</taxon>
        <taxon>Pseudomonadota</taxon>
        <taxon>Gammaproteobacteria</taxon>
        <taxon>Moraxellales</taxon>
        <taxon>Moraxellaceae</taxon>
        <taxon>Acinetobacter</taxon>
    </lineage>
</organism>
<dbReference type="InterPro" id="IPR036709">
    <property type="entry name" value="Autotransporte_beta_dom_sf"/>
</dbReference>
<sequence length="2202" mass="230544">DAEKKEGDFGPSKQLSGSTITFQGQSFTIDSKASLDSYNNALIAAIKNNSLAATDYDAEINKAFKAGDKIYHYEYDPLALNYGAQGYYFSNAMKAAVGKRAIFEANTGGVVNLNGNVEAIGDTWHHAYNVWAHDKGVVNNNGEVTVASPYTQNALIESGSTFTNKGTINFDAKDGNGKNVTNWADQVTGAGSTYTNEGTINISNAEKNSPNVNHPNEYYKLSRSIATEVLDGATATNTKDGVYNIGSTSGAAEGTATGVHIKNSGSFTNEGEMNVISTTGGAKDDNLNLNDTNNAISAIADNSGTTVLINNDGTINIAENAVNSAGINIAQSTDGVKNLQVVNNDTINVGGKNSAGIKVAGDIKEGNGNSISNKGTINVTNSGSAGIFAASGAEVINEGDISVVGKDDASARVYGIKNDNAKVTLKNGSNITVEGSYSTGLYARTGGEIIVEDGAEVDVPADPNAKQQVVFWVSGKNSQGQSSKIEFLKPAAFDLDNQSSTLFRVDNGATYDGSTGSLTANVNGSNSNGYTVATKGTTFDSGTAVINVVGDNSTGLNINSGAGTDDKVKLNANTKISVTGNGATVATVDGNTYDLLGNKTGQDGAKLISEAVLSSSGSNATVAANAIGYKVVNKGELVQKGSIDFSTANNTTGVYIDGGTLTNEGQIKSNGIGIDVYQTNPNTPSKVSNNSDITAVDGTAAIRLNENASLTVGGDGVIKGENSADAIRVMAGSNLSTENANIAVDGTGSGIHFLNTSGDAAGTFKLSGTGTITVSGDNAAGITLEGQDSAGNPTMSNSNLDTRGSEGLLINVNDKGGNGIVTNTSGTVKSGTSVNINSSDGQSALVVKGTTTDIEQTGTLTSNSTTSAVVDLTQTQATSPIKFVNSGEINSKGGTLAVDATGQTVAVTVENIGEGKIEGGVKLGDAANTVLLENESTADKITAGNGNNQITVKDKASVDEISAGNGNNTITAQDKSTTADITLGNGKNNITVSNGATISGAITAGDGDNIVNLKDTSKTNQVALGNGTNTVNIYGGTDNGTISSGSGKDSYTLINTTKDGSSKLFDQIDGGTGDDVLTLNNSYYQMTSVDQVKNFENLHVTDGSTFEVNNVDLQLLGDGVATNVVDLDKGGTYFINFDKTSSDYVLDQSIKGAGTIKTDTNGKAFDFGNADYTQNNFTGTLALGNGTFAIEGDNTKALTNATLQLDQNGIATVKADNGVQKMGGLTFNEGTLNFEKSFIGSKEQQLDSHIEVKDLDVSKNGTVNLVTNGFDNDYNEDDFLEDVNNKTLLEQDDGINLVTLVKATNSVTGDAANININMIDASTGQPSEQPNSKQDIRQNDSVVAIGSYGIGASTYNENGVQDGLYAAYILQQVAIKDGETLNLETTPTSTGKGEDFRARITDLDGGSGNIEINSTNNSITLSNSANDYTGTTTVAKGKLNLGGDTVLGQKDKHTSNLILKENTQVNFNATTQYVGQVNTETTSTLALDKGTLNVDNGGTVNGHITSDQLATLNVNGGTLNVNGANQAYHGQTNIVKDAIVNINSTQGLGDGDIDLAGNLNINNASGTFANNLSNNGNANINGTSDVVLADDNNAFTGNFNIADNAALTASATQHLGQSVVNNEGKLTLTGSEDWTVNNIVQGTGDVFKTGSNNVELTQNSAKYTGNTYVQSGGLIAGTAEKSVDLQSKLVDISPNATFAGYGSIAGDVNNKGTFIVGGLDKEELTTATSYLVKGNFNNSGSIILGSATGTGSKLNIDGNYTANGGSLYLNTVLNKGFEETETDQMVVGGNVILGAGGATSIYVKPVGGQGAYTQPDAIKIVDVAGTSDKGSFTLGAPVAIGIYEYQLFKGVQDDSWYLSSYNPVFPPDENENQTDYHFVNPIIGAYLANQNALSMFNMTLHDRLGEPQYAQSLKSNNTANSIWFRSVVNGARYNAVNEQLKLDGDSQILQIGTDVINWDRWQNNGKDYRARLGVMGGFGQSDFDSTSRRTGTKASASIDNAYSAGIYGTIYQDSDRPLDSYVDAWALYNWYDDNKVGLNGYETTKYDSEGFNVSVEIGHTFLASESQDKLKQWQFQPQVQMTYGELRSDGSSHESGLEVDKSTTKSLESRVGGRMTYVDTTKVNQVQPFVEVNWLRQYEDQGLVFNDLYRFENDYPENRYQLKLGFEGNTSNNWNGWGNISYTIGDQSYKEVKAMAGFKYQW</sequence>
<evidence type="ECO:0000313" key="2">
    <source>
        <dbReference type="EMBL" id="RKG31012.1"/>
    </source>
</evidence>
<dbReference type="InterPro" id="IPR011050">
    <property type="entry name" value="Pectin_lyase_fold/virulence"/>
</dbReference>
<dbReference type="SUPFAM" id="SSF103515">
    <property type="entry name" value="Autotransporter"/>
    <property type="match status" value="1"/>
</dbReference>
<gene>
    <name evidence="2" type="ORF">D7V21_14710</name>
</gene>
<dbReference type="NCBIfam" id="TIGR01414">
    <property type="entry name" value="autotrans_barl"/>
    <property type="match status" value="1"/>
</dbReference>
<evidence type="ECO:0000313" key="3">
    <source>
        <dbReference type="Proteomes" id="UP000269001"/>
    </source>
</evidence>
<proteinExistence type="predicted"/>
<dbReference type="Pfam" id="PF18883">
    <property type="entry name" value="AC_1"/>
    <property type="match status" value="1"/>
</dbReference>
<dbReference type="InterPro" id="IPR012332">
    <property type="entry name" value="Autotransporter_pectin_lyase_C"/>
</dbReference>
<dbReference type="InterPro" id="IPR043990">
    <property type="entry name" value="AC_1"/>
</dbReference>
<dbReference type="EMBL" id="RAXU01000024">
    <property type="protein sequence ID" value="RKG31012.1"/>
    <property type="molecule type" value="Genomic_DNA"/>
</dbReference>
<dbReference type="PROSITE" id="PS51208">
    <property type="entry name" value="AUTOTRANSPORTER"/>
    <property type="match status" value="1"/>
</dbReference>
<dbReference type="GO" id="GO:0019867">
    <property type="term" value="C:outer membrane"/>
    <property type="evidence" value="ECO:0007669"/>
    <property type="project" value="InterPro"/>
</dbReference>
<name>A0A3A8E7K5_9GAMM</name>
<dbReference type="InterPro" id="IPR051551">
    <property type="entry name" value="Autotransporter_adhesion"/>
</dbReference>
<feature type="domain" description="Autotransporter" evidence="1">
    <location>
        <begin position="1915"/>
        <end position="2202"/>
    </location>
</feature>
<dbReference type="Gene3D" id="2.40.128.130">
    <property type="entry name" value="Autotransporter beta-domain"/>
    <property type="match status" value="1"/>
</dbReference>